<comment type="caution">
    <text evidence="7">The sequence shown here is derived from an EMBL/GenBank/DDBJ whole genome shotgun (WGS) entry which is preliminary data.</text>
</comment>
<keyword evidence="8" id="KW-1185">Reference proteome</keyword>
<evidence type="ECO:0000256" key="4">
    <source>
        <dbReference type="ARBA" id="ARBA00023136"/>
    </source>
</evidence>
<feature type="transmembrane region" description="Helical" evidence="5">
    <location>
        <begin position="46"/>
        <end position="67"/>
    </location>
</feature>
<dbReference type="Proteomes" id="UP001597145">
    <property type="component" value="Unassembled WGS sequence"/>
</dbReference>
<evidence type="ECO:0000256" key="3">
    <source>
        <dbReference type="ARBA" id="ARBA00022989"/>
    </source>
</evidence>
<comment type="subcellular location">
    <subcellularLocation>
        <location evidence="1">Endomembrane system</location>
        <topology evidence="1">Multi-pass membrane protein</topology>
    </subcellularLocation>
</comment>
<dbReference type="Pfam" id="PF02656">
    <property type="entry name" value="DUF202"/>
    <property type="match status" value="1"/>
</dbReference>
<evidence type="ECO:0000259" key="6">
    <source>
        <dbReference type="Pfam" id="PF02656"/>
    </source>
</evidence>
<name>A0ABW4FR73_9PSEU</name>
<protein>
    <submittedName>
        <fullName evidence="7">DUF202 domain-containing protein</fullName>
    </submittedName>
</protein>
<gene>
    <name evidence="7" type="ORF">ACFSCY_25765</name>
</gene>
<dbReference type="InterPro" id="IPR003807">
    <property type="entry name" value="DUF202"/>
</dbReference>
<accession>A0ABW4FR73</accession>
<dbReference type="EMBL" id="JBHUCP010000020">
    <property type="protein sequence ID" value="MFD1532835.1"/>
    <property type="molecule type" value="Genomic_DNA"/>
</dbReference>
<reference evidence="8" key="1">
    <citation type="journal article" date="2019" name="Int. J. Syst. Evol. Microbiol.">
        <title>The Global Catalogue of Microorganisms (GCM) 10K type strain sequencing project: providing services to taxonomists for standard genome sequencing and annotation.</title>
        <authorList>
            <consortium name="The Broad Institute Genomics Platform"/>
            <consortium name="The Broad Institute Genome Sequencing Center for Infectious Disease"/>
            <person name="Wu L."/>
            <person name="Ma J."/>
        </authorList>
    </citation>
    <scope>NUCLEOTIDE SEQUENCE [LARGE SCALE GENOMIC DNA]</scope>
    <source>
        <strain evidence="8">JCM 12165</strain>
    </source>
</reference>
<proteinExistence type="predicted"/>
<evidence type="ECO:0000256" key="1">
    <source>
        <dbReference type="ARBA" id="ARBA00004127"/>
    </source>
</evidence>
<keyword evidence="3 5" id="KW-1133">Transmembrane helix</keyword>
<evidence type="ECO:0000313" key="8">
    <source>
        <dbReference type="Proteomes" id="UP001597145"/>
    </source>
</evidence>
<sequence length="116" mass="12405">MPRQSQGQSQEKPGLQVERTALSWERSALGLLAAGAILLFRQSGPVSVGRILLAVASVLLAVLVLGLGHRRRRRTAVIRVVRGRNVVSAARTEVPLFGWAVAGFAAATVVLLLLPY</sequence>
<feature type="domain" description="DUF202" evidence="6">
    <location>
        <begin position="12"/>
        <end position="76"/>
    </location>
</feature>
<keyword evidence="2 5" id="KW-0812">Transmembrane</keyword>
<feature type="transmembrane region" description="Helical" evidence="5">
    <location>
        <begin position="94"/>
        <end position="114"/>
    </location>
</feature>
<keyword evidence="4 5" id="KW-0472">Membrane</keyword>
<evidence type="ECO:0000313" key="7">
    <source>
        <dbReference type="EMBL" id="MFD1532835.1"/>
    </source>
</evidence>
<dbReference type="RefSeq" id="WP_343985962.1">
    <property type="nucleotide sequence ID" value="NZ_BAAAJG010000027.1"/>
</dbReference>
<evidence type="ECO:0000256" key="5">
    <source>
        <dbReference type="SAM" id="Phobius"/>
    </source>
</evidence>
<evidence type="ECO:0000256" key="2">
    <source>
        <dbReference type="ARBA" id="ARBA00022692"/>
    </source>
</evidence>
<organism evidence="7 8">
    <name type="scientific">Pseudonocardia aurantiaca</name>
    <dbReference type="NCBI Taxonomy" id="75290"/>
    <lineage>
        <taxon>Bacteria</taxon>
        <taxon>Bacillati</taxon>
        <taxon>Actinomycetota</taxon>
        <taxon>Actinomycetes</taxon>
        <taxon>Pseudonocardiales</taxon>
        <taxon>Pseudonocardiaceae</taxon>
        <taxon>Pseudonocardia</taxon>
    </lineage>
</organism>